<comment type="caution">
    <text evidence="4">The sequence shown here is derived from an EMBL/GenBank/DDBJ whole genome shotgun (WGS) entry which is preliminary data.</text>
</comment>
<proteinExistence type="inferred from homology"/>
<dbReference type="GO" id="GO:0005737">
    <property type="term" value="C:cytoplasm"/>
    <property type="evidence" value="ECO:0007669"/>
    <property type="project" value="TreeGrafter"/>
</dbReference>
<dbReference type="Pfam" id="PF00407">
    <property type="entry name" value="Bet_v_1"/>
    <property type="match status" value="1"/>
</dbReference>
<dbReference type="GO" id="GO:0010427">
    <property type="term" value="F:abscisic acid binding"/>
    <property type="evidence" value="ECO:0007669"/>
    <property type="project" value="InterPro"/>
</dbReference>
<dbReference type="PANTHER" id="PTHR31213">
    <property type="entry name" value="OS08G0374000 PROTEIN-RELATED"/>
    <property type="match status" value="1"/>
</dbReference>
<dbReference type="EMBL" id="JACGWK010000012">
    <property type="protein sequence ID" value="KAL0322588.1"/>
    <property type="molecule type" value="Genomic_DNA"/>
</dbReference>
<evidence type="ECO:0000256" key="1">
    <source>
        <dbReference type="ARBA" id="ARBA00009744"/>
    </source>
</evidence>
<dbReference type="GO" id="GO:0005634">
    <property type="term" value="C:nucleus"/>
    <property type="evidence" value="ECO:0007669"/>
    <property type="project" value="TreeGrafter"/>
</dbReference>
<dbReference type="InterPro" id="IPR024949">
    <property type="entry name" value="Bet_v_I_allergen"/>
</dbReference>
<dbReference type="GO" id="GO:0038023">
    <property type="term" value="F:signaling receptor activity"/>
    <property type="evidence" value="ECO:0007669"/>
    <property type="project" value="InterPro"/>
</dbReference>
<protein>
    <submittedName>
        <fullName evidence="4">Major allergen Pru ar 1</fullName>
    </submittedName>
</protein>
<dbReference type="GO" id="GO:0009738">
    <property type="term" value="P:abscisic acid-activated signaling pathway"/>
    <property type="evidence" value="ECO:0007669"/>
    <property type="project" value="InterPro"/>
</dbReference>
<reference evidence="4" key="1">
    <citation type="submission" date="2020-06" db="EMBL/GenBank/DDBJ databases">
        <authorList>
            <person name="Li T."/>
            <person name="Hu X."/>
            <person name="Zhang T."/>
            <person name="Song X."/>
            <person name="Zhang H."/>
            <person name="Dai N."/>
            <person name="Sheng W."/>
            <person name="Hou X."/>
            <person name="Wei L."/>
        </authorList>
    </citation>
    <scope>NUCLEOTIDE SEQUENCE</scope>
    <source>
        <strain evidence="4">G01</strain>
        <tissue evidence="4">Leaf</tissue>
    </source>
</reference>
<sequence length="129" mass="14512">MPHSVKSIERVGGGDSVGVGCITHTNFPNDAHFKYVKHRIDAIYTENYVCKYTLIKGDVLWDKLEKICYEIKFETSEDGGCVVKLTSEYHKKGDVELIDDEIKAGKEQAMGLYKACEVYLTANTDHVCT</sequence>
<reference evidence="4" key="2">
    <citation type="journal article" date="2024" name="Plant">
        <title>Genomic evolution and insights into agronomic trait innovations of Sesamum species.</title>
        <authorList>
            <person name="Miao H."/>
            <person name="Wang L."/>
            <person name="Qu L."/>
            <person name="Liu H."/>
            <person name="Sun Y."/>
            <person name="Le M."/>
            <person name="Wang Q."/>
            <person name="Wei S."/>
            <person name="Zheng Y."/>
            <person name="Lin W."/>
            <person name="Duan Y."/>
            <person name="Cao H."/>
            <person name="Xiong S."/>
            <person name="Wang X."/>
            <person name="Wei L."/>
            <person name="Li C."/>
            <person name="Ma Q."/>
            <person name="Ju M."/>
            <person name="Zhao R."/>
            <person name="Li G."/>
            <person name="Mu C."/>
            <person name="Tian Q."/>
            <person name="Mei H."/>
            <person name="Zhang T."/>
            <person name="Gao T."/>
            <person name="Zhang H."/>
        </authorList>
    </citation>
    <scope>NUCLEOTIDE SEQUENCE</scope>
    <source>
        <strain evidence="4">G01</strain>
    </source>
</reference>
<organism evidence="4">
    <name type="scientific">Sesamum angustifolium</name>
    <dbReference type="NCBI Taxonomy" id="2727405"/>
    <lineage>
        <taxon>Eukaryota</taxon>
        <taxon>Viridiplantae</taxon>
        <taxon>Streptophyta</taxon>
        <taxon>Embryophyta</taxon>
        <taxon>Tracheophyta</taxon>
        <taxon>Spermatophyta</taxon>
        <taxon>Magnoliopsida</taxon>
        <taxon>eudicotyledons</taxon>
        <taxon>Gunneridae</taxon>
        <taxon>Pentapetalae</taxon>
        <taxon>asterids</taxon>
        <taxon>lamiids</taxon>
        <taxon>Lamiales</taxon>
        <taxon>Pedaliaceae</taxon>
        <taxon>Sesamum</taxon>
    </lineage>
</organism>
<dbReference type="AlphaFoldDB" id="A0AAW2LV36"/>
<comment type="similarity">
    <text evidence="1 2">Belongs to the BetVI family.</text>
</comment>
<dbReference type="PANTHER" id="PTHR31213:SF157">
    <property type="entry name" value="MAJOR ALLERGEN MAL D 1-LIKE"/>
    <property type="match status" value="1"/>
</dbReference>
<dbReference type="CDD" id="cd07816">
    <property type="entry name" value="Bet_v1-like"/>
    <property type="match status" value="1"/>
</dbReference>
<evidence type="ECO:0000256" key="2">
    <source>
        <dbReference type="RuleBase" id="RU000409"/>
    </source>
</evidence>
<gene>
    <name evidence="4" type="ORF">Sangu_1878100</name>
</gene>
<keyword evidence="2" id="KW-0568">Pathogenesis-related protein</keyword>
<dbReference type="GO" id="GO:0004864">
    <property type="term" value="F:protein phosphatase inhibitor activity"/>
    <property type="evidence" value="ECO:0007669"/>
    <property type="project" value="InterPro"/>
</dbReference>
<dbReference type="GO" id="GO:0006952">
    <property type="term" value="P:defense response"/>
    <property type="evidence" value="ECO:0007669"/>
    <property type="project" value="UniProtKB-KW"/>
</dbReference>
<evidence type="ECO:0000259" key="3">
    <source>
        <dbReference type="Pfam" id="PF00407"/>
    </source>
</evidence>
<dbReference type="SUPFAM" id="SSF55961">
    <property type="entry name" value="Bet v1-like"/>
    <property type="match status" value="1"/>
</dbReference>
<evidence type="ECO:0000313" key="4">
    <source>
        <dbReference type="EMBL" id="KAL0322588.1"/>
    </source>
</evidence>
<dbReference type="InterPro" id="IPR050279">
    <property type="entry name" value="Plant_def-hormone_signal"/>
</dbReference>
<feature type="domain" description="Bet v I/Major latex protein" evidence="3">
    <location>
        <begin position="1"/>
        <end position="120"/>
    </location>
</feature>
<dbReference type="PROSITE" id="PS00451">
    <property type="entry name" value="PATHOGENESIS_BETVI"/>
    <property type="match status" value="1"/>
</dbReference>
<dbReference type="InterPro" id="IPR023393">
    <property type="entry name" value="START-like_dom_sf"/>
</dbReference>
<dbReference type="FunFam" id="3.30.530.20:FF:000007">
    <property type="entry name" value="Major pollen allergen Bet v 1-A"/>
    <property type="match status" value="1"/>
</dbReference>
<dbReference type="Gene3D" id="3.30.530.20">
    <property type="match status" value="1"/>
</dbReference>
<dbReference type="PRINTS" id="PR00634">
    <property type="entry name" value="BETALLERGEN"/>
</dbReference>
<dbReference type="InterPro" id="IPR000916">
    <property type="entry name" value="Bet_v_I/MLP"/>
</dbReference>
<keyword evidence="2" id="KW-0611">Plant defense</keyword>
<name>A0AAW2LV36_9LAMI</name>
<accession>A0AAW2LV36</accession>